<evidence type="ECO:0000256" key="1">
    <source>
        <dbReference type="SAM" id="Coils"/>
    </source>
</evidence>
<gene>
    <name evidence="2" type="ORF">SKAU_G00285470</name>
</gene>
<feature type="coiled-coil region" evidence="1">
    <location>
        <begin position="44"/>
        <end position="142"/>
    </location>
</feature>
<keyword evidence="3" id="KW-1185">Reference proteome</keyword>
<protein>
    <submittedName>
        <fullName evidence="2">Uncharacterized protein</fullName>
    </submittedName>
</protein>
<accession>A0A9Q1EXX6</accession>
<evidence type="ECO:0000313" key="3">
    <source>
        <dbReference type="Proteomes" id="UP001152622"/>
    </source>
</evidence>
<evidence type="ECO:0000313" key="2">
    <source>
        <dbReference type="EMBL" id="KAJ8347146.1"/>
    </source>
</evidence>
<comment type="caution">
    <text evidence="2">The sequence shown here is derived from an EMBL/GenBank/DDBJ whole genome shotgun (WGS) entry which is preliminary data.</text>
</comment>
<reference evidence="2" key="1">
    <citation type="journal article" date="2023" name="Science">
        <title>Genome structures resolve the early diversification of teleost fishes.</title>
        <authorList>
            <person name="Parey E."/>
            <person name="Louis A."/>
            <person name="Montfort J."/>
            <person name="Bouchez O."/>
            <person name="Roques C."/>
            <person name="Iampietro C."/>
            <person name="Lluch J."/>
            <person name="Castinel A."/>
            <person name="Donnadieu C."/>
            <person name="Desvignes T."/>
            <person name="Floi Bucao C."/>
            <person name="Jouanno E."/>
            <person name="Wen M."/>
            <person name="Mejri S."/>
            <person name="Dirks R."/>
            <person name="Jansen H."/>
            <person name="Henkel C."/>
            <person name="Chen W.J."/>
            <person name="Zahm M."/>
            <person name="Cabau C."/>
            <person name="Klopp C."/>
            <person name="Thompson A.W."/>
            <person name="Robinson-Rechavi M."/>
            <person name="Braasch I."/>
            <person name="Lecointre G."/>
            <person name="Bobe J."/>
            <person name="Postlethwait J.H."/>
            <person name="Berthelot C."/>
            <person name="Roest Crollius H."/>
            <person name="Guiguen Y."/>
        </authorList>
    </citation>
    <scope>NUCLEOTIDE SEQUENCE</scope>
    <source>
        <strain evidence="2">WJC10195</strain>
    </source>
</reference>
<keyword evidence="1" id="KW-0175">Coiled coil</keyword>
<organism evidence="2 3">
    <name type="scientific">Synaphobranchus kaupii</name>
    <name type="common">Kaup's arrowtooth eel</name>
    <dbReference type="NCBI Taxonomy" id="118154"/>
    <lineage>
        <taxon>Eukaryota</taxon>
        <taxon>Metazoa</taxon>
        <taxon>Chordata</taxon>
        <taxon>Craniata</taxon>
        <taxon>Vertebrata</taxon>
        <taxon>Euteleostomi</taxon>
        <taxon>Actinopterygii</taxon>
        <taxon>Neopterygii</taxon>
        <taxon>Teleostei</taxon>
        <taxon>Anguilliformes</taxon>
        <taxon>Synaphobranchidae</taxon>
        <taxon>Synaphobranchus</taxon>
    </lineage>
</organism>
<dbReference type="Proteomes" id="UP001152622">
    <property type="component" value="Chromosome 11"/>
</dbReference>
<dbReference type="AlphaFoldDB" id="A0A9Q1EXX6"/>
<proteinExistence type="predicted"/>
<sequence length="258" mass="31464">MKKQRVCLEAEMNEEREKLKGEVALFKLALKTQGDVEYNMAMKITQMEMEKKEMEEKFSLERERWDWSRQNMERRQVEIEEKWHSEREKMEAKKEKMEREGKIFEEEKNLLKEEQVNFKKERENTERTLRVKSQQMEQERKKMIAMMELVDMEEEVIWAKTPKLLLMGDVTLEPEPQVDMKKNTKRFSSFFRRAKKEDEEYLFEEENGKEKRSCAKKMRSFLARVWGRKSSKQYRQHNGIELEHRLDETKEGDWGLAT</sequence>
<name>A0A9Q1EXX6_SYNKA</name>
<dbReference type="EMBL" id="JAINUF010000011">
    <property type="protein sequence ID" value="KAJ8347146.1"/>
    <property type="molecule type" value="Genomic_DNA"/>
</dbReference>